<protein>
    <submittedName>
        <fullName evidence="2">Nuclear transport factor 2 family protein</fullName>
    </submittedName>
</protein>
<dbReference type="AlphaFoldDB" id="A0A6G4XB90"/>
<dbReference type="Pfam" id="PF12680">
    <property type="entry name" value="SnoaL_2"/>
    <property type="match status" value="1"/>
</dbReference>
<evidence type="ECO:0000259" key="1">
    <source>
        <dbReference type="Pfam" id="PF12680"/>
    </source>
</evidence>
<gene>
    <name evidence="2" type="ORF">G6045_00215</name>
</gene>
<dbReference type="InterPro" id="IPR032710">
    <property type="entry name" value="NTF2-like_dom_sf"/>
</dbReference>
<accession>A0A6G4XB90</accession>
<evidence type="ECO:0000313" key="3">
    <source>
        <dbReference type="Proteomes" id="UP000481109"/>
    </source>
</evidence>
<dbReference type="SUPFAM" id="SSF54427">
    <property type="entry name" value="NTF2-like"/>
    <property type="match status" value="1"/>
</dbReference>
<proteinExistence type="predicted"/>
<evidence type="ECO:0000313" key="2">
    <source>
        <dbReference type="EMBL" id="NGO74120.1"/>
    </source>
</evidence>
<comment type="caution">
    <text evidence="2">The sequence shown here is derived from an EMBL/GenBank/DDBJ whole genome shotgun (WGS) entry which is preliminary data.</text>
</comment>
<name>A0A6G4XB90_9ACTN</name>
<organism evidence="2 3">
    <name type="scientific">Streptomyces mesophilus</name>
    <dbReference type="NCBI Taxonomy" id="1775132"/>
    <lineage>
        <taxon>Bacteria</taxon>
        <taxon>Bacillati</taxon>
        <taxon>Actinomycetota</taxon>
        <taxon>Actinomycetes</taxon>
        <taxon>Kitasatosporales</taxon>
        <taxon>Streptomycetaceae</taxon>
        <taxon>Streptomyces</taxon>
    </lineage>
</organism>
<dbReference type="Proteomes" id="UP000481109">
    <property type="component" value="Unassembled WGS sequence"/>
</dbReference>
<keyword evidence="3" id="KW-1185">Reference proteome</keyword>
<reference evidence="2 3" key="1">
    <citation type="submission" date="2020-02" db="EMBL/GenBank/DDBJ databases">
        <title>Whole-genome analyses of novel actinobacteria.</title>
        <authorList>
            <person name="Sahin N."/>
            <person name="Tokatli A."/>
        </authorList>
    </citation>
    <scope>NUCLEOTIDE SEQUENCE [LARGE SCALE GENOMIC DNA]</scope>
    <source>
        <strain evidence="2 3">YC504</strain>
    </source>
</reference>
<dbReference type="InterPro" id="IPR037401">
    <property type="entry name" value="SnoaL-like"/>
</dbReference>
<sequence>MGEPDVPTYGELMKAWVDSINAQDIDGMVLHFTEDVQFEDVAMKRTGQGREELRTLFLDWVAEFPSTRAELLSVTSLGTVGVTEWELTVTRAEAAADGGGSGPAPAATPIRLRGACIDELGPDGRIRVHRDYWNTADLAAR</sequence>
<dbReference type="Gene3D" id="3.10.450.50">
    <property type="match status" value="1"/>
</dbReference>
<feature type="domain" description="SnoaL-like" evidence="1">
    <location>
        <begin position="14"/>
        <end position="129"/>
    </location>
</feature>
<dbReference type="EMBL" id="JAAKZW010000001">
    <property type="protein sequence ID" value="NGO74120.1"/>
    <property type="molecule type" value="Genomic_DNA"/>
</dbReference>
<dbReference type="RefSeq" id="WP_165329643.1">
    <property type="nucleotide sequence ID" value="NZ_JAAKZW010000001.1"/>
</dbReference>